<dbReference type="EMBL" id="KV448429">
    <property type="protein sequence ID" value="OAX36266.1"/>
    <property type="molecule type" value="Genomic_DNA"/>
</dbReference>
<dbReference type="Proteomes" id="UP000092154">
    <property type="component" value="Unassembled WGS sequence"/>
</dbReference>
<accession>A0A1B7MUJ4</accession>
<protein>
    <submittedName>
        <fullName evidence="1">Uncharacterized protein</fullName>
    </submittedName>
</protein>
<dbReference type="InParanoid" id="A0A1B7MUJ4"/>
<name>A0A1B7MUJ4_9AGAM</name>
<sequence length="70" mass="8137">MPRNRRHIPAAVKQQRVTIAIAQVTHASYRTVNRVLRLSPNPWKAVVPVYLQQQMFRTSFAANFLMPSFE</sequence>
<dbReference type="AlphaFoldDB" id="A0A1B7MUJ4"/>
<proteinExistence type="predicted"/>
<keyword evidence="2" id="KW-1185">Reference proteome</keyword>
<gene>
    <name evidence="1" type="ORF">K503DRAFT_772680</name>
</gene>
<evidence type="ECO:0000313" key="2">
    <source>
        <dbReference type="Proteomes" id="UP000092154"/>
    </source>
</evidence>
<organism evidence="1 2">
    <name type="scientific">Rhizopogon vinicolor AM-OR11-026</name>
    <dbReference type="NCBI Taxonomy" id="1314800"/>
    <lineage>
        <taxon>Eukaryota</taxon>
        <taxon>Fungi</taxon>
        <taxon>Dikarya</taxon>
        <taxon>Basidiomycota</taxon>
        <taxon>Agaricomycotina</taxon>
        <taxon>Agaricomycetes</taxon>
        <taxon>Agaricomycetidae</taxon>
        <taxon>Boletales</taxon>
        <taxon>Suillineae</taxon>
        <taxon>Rhizopogonaceae</taxon>
        <taxon>Rhizopogon</taxon>
    </lineage>
</organism>
<reference evidence="1 2" key="1">
    <citation type="submission" date="2016-06" db="EMBL/GenBank/DDBJ databases">
        <title>Comparative genomics of the ectomycorrhizal sister species Rhizopogon vinicolor and Rhizopogon vesiculosus (Basidiomycota: Boletales) reveals a divergence of the mating type B locus.</title>
        <authorList>
            <consortium name="DOE Joint Genome Institute"/>
            <person name="Mujic A.B."/>
            <person name="Kuo A."/>
            <person name="Tritt A."/>
            <person name="Lipzen A."/>
            <person name="Chen C."/>
            <person name="Johnson J."/>
            <person name="Sharma A."/>
            <person name="Barry K."/>
            <person name="Grigoriev I.V."/>
            <person name="Spatafora J.W."/>
        </authorList>
    </citation>
    <scope>NUCLEOTIDE SEQUENCE [LARGE SCALE GENOMIC DNA]</scope>
    <source>
        <strain evidence="1 2">AM-OR11-026</strain>
    </source>
</reference>
<evidence type="ECO:0000313" key="1">
    <source>
        <dbReference type="EMBL" id="OAX36266.1"/>
    </source>
</evidence>
<dbReference type="OrthoDB" id="2641874at2759"/>